<feature type="compositionally biased region" description="Acidic residues" evidence="1">
    <location>
        <begin position="12"/>
        <end position="24"/>
    </location>
</feature>
<reference evidence="2" key="1">
    <citation type="journal article" date="2020" name="Nature">
        <title>Giant virus diversity and host interactions through global metagenomics.</title>
        <authorList>
            <person name="Schulz F."/>
            <person name="Roux S."/>
            <person name="Paez-Espino D."/>
            <person name="Jungbluth S."/>
            <person name="Walsh D.A."/>
            <person name="Denef V.J."/>
            <person name="McMahon K.D."/>
            <person name="Konstantinidis K.T."/>
            <person name="Eloe-Fadrosh E.A."/>
            <person name="Kyrpides N.C."/>
            <person name="Woyke T."/>
        </authorList>
    </citation>
    <scope>NUCLEOTIDE SEQUENCE</scope>
    <source>
        <strain evidence="2">GVMAG-M-3300023174-137</strain>
    </source>
</reference>
<sequence length="2005" mass="223169">MSSRPIYKPYESDTDTSSDTDSSTDTDTSSDTSSTRSTGANFSELARGLIGGFAPIIDPFQDISGNKDISGNTDVSGNAGVLGNDPQDSTNISNAIVPPGPLITFKNYELTPDASGVPFETNVQSITNVVMVDSRDRDRKVYAQPTNVTLRLPRIYKRVTGFQLVQIKLLSAFYYFSATKQNTSISILELGRKVSNGITDISDIIVNTIREGTYDINSLISEITTQLNYTPLFYDFVNGFSDFATKFSVTGDFSLNFNNPGDTYYDSLLDEYIPNPTIELIVSKYFVNRYANLSYYTIEQIRVAYYYPSLKEILLDTMYVLPYGELNLTLVTSAGDLLEGESPRSRVIYTFQGINDPVVLELINLNIDTLTDYRLKHTFRYFLINKYNVYYETNSNRVVFTCPSLNTSLANLLTYKQNQYFAEQLSANDITQADYDNLSFTNAVILAVLNDMVNTYKRALSVHFGIPFDTYTTDYLLNSTYHISIRDGLNAIGISSNFSGSISGSNKEIRTNVLSPFLQNPSYYWNRMKDLPDGTSAYMNPVVPGETGDKAINYSTWNTDTDSQDSLHPIVLSNVLDSNNPNTTTIGNLYINRRTQYADVIVPIEAAKYTTFRFKSPVRQTLRVETLPRPTKYRYPAYNAITYDISKQQLFDNSYCFVENTANQSMDISSNDVVIRAIPGFTAPNQTDSFGVSYSTSLAYWRGSNITLSVLEPRAFYEFYTPYPPSSGAPAYTYPLRLTISYSQNPVTPLELYVYQDRGAFMADISGNRQEQSIHYINTLSAVSTASIDFIAYANKRYYVLARPQSASFATEKFTIVPSFPSTSFFTSLTSDLTGFNPLADPTRELTNYNYAQVADPNLIKLPTSSTLYSPPVLDSSFSALTFSTSIMGYDVSGVTTDLTNYIGFLSNVAGSNSVPNSIIRIDPTNGFLFQAKSPYNSTTGVYMSGSNIILLPFGGGVYTPALQPYRQQSIVHWYGNTFIPPTQNQLLYDANSLSALQPFYASYPAPTYIGGYDYQTRMDINGDVYLNTPSLLNLGDGVMAIGFLPSEGVWDIDNFMFKSAFTNSNHDPNLQIRYIGIFPAARVTSQSIQSLELTGAQAVLSFTSSITYNSSNLNFGFDVGGGTYYNFTRSSAYLTGSNSYTYGYTQSHKEYNFDINAYYVAVPFTASSNVCYYNALVGSIVPYPLYSGVEIVNSAPSPIGPLTPPTQTQFIIPNGTIPGPPDPIYGPPAGYDDSQSKYEQSMPIGTNLLLYATPYPINTIADPFKPWSPLAYTPTEIIGDCSGFVLTKNTDYQVLTYPIDNESTIFHTTQTFTLDEIFPSNSNINYLGVAANESVFAFFGLSNASPQPYLCIRTFDPVTGYIETAHSEPSPLNFQSNTTLVDALYNNYGGYVLSAKTYNSTTLLTDINVVAKTNRATSTFTRFECQVTNSTIDRFIIGQSPKEQYGRFWVFPHRETLGGVQDFMEVNPNDINDTAPPGTFKAAMTGGKYASIYPYYVPGDVYTSPVVTRDVAKDRIFFLSLGQPTKFFEPDIIAYTSTPNVVTSYYDFPVAPTSLRTGANGAKWAQINSTLYGNRRDAVDAPKMASQVWQTFYPVQRIVFHQIAKNFSFLLDLSGREYPEYPHTAVAVYDSSGAITSDISGQWGLESSSNFMTADFSFSGYYFNAYDYIVPLQDNRASSDFYYMNLRNYSPTEKSQVTLRISAPNKYTFGYVTPTDISGEISTAIYVDSSRDPLYTYYWDDGYVNSITAFNSNFIIDSNGKVFGGGVIEGYPGSNISSVSGFGDFYGRMVALYSTYAVTSILASTINMQVKKDVSSFIQTELKYIIPTSALNRQRFTDPLRFSILWKSALKPPYTTMEEAWGLGWNLGYTKIDTPYETIQKGASFFKIIDDYIGLRMSPEFDMNRMDTGSKENLATTHEPTGFTKAFYGKLLLANFGNYAQTLISNPIAYLNPIGKLDKLTFQWIDNTGAILDNNDCEWNAVIQITESIEIATTKKGPMFNPVP</sequence>
<proteinExistence type="predicted"/>
<feature type="compositionally biased region" description="Low complexity" evidence="1">
    <location>
        <begin position="25"/>
        <end position="38"/>
    </location>
</feature>
<dbReference type="EMBL" id="MN739584">
    <property type="protein sequence ID" value="QHT14470.1"/>
    <property type="molecule type" value="Genomic_DNA"/>
</dbReference>
<organism evidence="2">
    <name type="scientific">viral metagenome</name>
    <dbReference type="NCBI Taxonomy" id="1070528"/>
    <lineage>
        <taxon>unclassified sequences</taxon>
        <taxon>metagenomes</taxon>
        <taxon>organismal metagenomes</taxon>
    </lineage>
</organism>
<name>A0A6C0DDR0_9ZZZZ</name>
<feature type="region of interest" description="Disordered" evidence="1">
    <location>
        <begin position="1"/>
        <end position="39"/>
    </location>
</feature>
<evidence type="ECO:0000313" key="2">
    <source>
        <dbReference type="EMBL" id="QHT14470.1"/>
    </source>
</evidence>
<evidence type="ECO:0000256" key="1">
    <source>
        <dbReference type="SAM" id="MobiDB-lite"/>
    </source>
</evidence>
<protein>
    <submittedName>
        <fullName evidence="2">Uncharacterized protein</fullName>
    </submittedName>
</protein>
<accession>A0A6C0DDR0</accession>